<comment type="caution">
    <text evidence="2">The sequence shown here is derived from an EMBL/GenBank/DDBJ whole genome shotgun (WGS) entry which is preliminary data.</text>
</comment>
<dbReference type="EMBL" id="QWLV01000004">
    <property type="protein sequence ID" value="RHW17508.1"/>
    <property type="molecule type" value="Genomic_DNA"/>
</dbReference>
<dbReference type="AlphaFoldDB" id="A0A396RMC1"/>
<dbReference type="InterPro" id="IPR025324">
    <property type="entry name" value="DUF4230"/>
</dbReference>
<dbReference type="Proteomes" id="UP000266693">
    <property type="component" value="Unassembled WGS sequence"/>
</dbReference>
<keyword evidence="1" id="KW-0812">Transmembrane</keyword>
<evidence type="ECO:0000313" key="2">
    <source>
        <dbReference type="EMBL" id="RHW17508.1"/>
    </source>
</evidence>
<dbReference type="OrthoDB" id="7558887at2"/>
<proteinExistence type="predicted"/>
<evidence type="ECO:0000313" key="3">
    <source>
        <dbReference type="Proteomes" id="UP000266693"/>
    </source>
</evidence>
<sequence length="233" mass="25295">MTPTLRVLTAVAALMVIGFVAWLAFGEYRESYAVTEPESGGPPVTQMVTARLAGMSSLKVAELSGTIQSTAADVRGFGLLKSDRVIKMPYSVDYFVDASAIEADDIEWNAETRTLIVDAPDVTVGKPNTDEGARTLVRTSGLFVTREAGEALARQTSRNAQGRVTKEANSPERLAQAREYARRAVARLLAAPLEPLGYGDARVIVTFPMERGNRDNEQMDRSRAIEEVLGNTN</sequence>
<organism evidence="2 3">
    <name type="scientific">Sphingomonas gilva</name>
    <dbReference type="NCBI Taxonomy" id="2305907"/>
    <lineage>
        <taxon>Bacteria</taxon>
        <taxon>Pseudomonadati</taxon>
        <taxon>Pseudomonadota</taxon>
        <taxon>Alphaproteobacteria</taxon>
        <taxon>Sphingomonadales</taxon>
        <taxon>Sphingomonadaceae</taxon>
        <taxon>Sphingomonas</taxon>
    </lineage>
</organism>
<accession>A0A396RMC1</accession>
<gene>
    <name evidence="2" type="ORF">D1610_10615</name>
</gene>
<feature type="transmembrane region" description="Helical" evidence="1">
    <location>
        <begin position="7"/>
        <end position="25"/>
    </location>
</feature>
<reference evidence="2 3" key="1">
    <citation type="submission" date="2018-08" db="EMBL/GenBank/DDBJ databases">
        <title>The multiple taxonomic identification of Sphingomonas gilva.</title>
        <authorList>
            <person name="Zhu D."/>
            <person name="Zheng S."/>
        </authorList>
    </citation>
    <scope>NUCLEOTIDE SEQUENCE [LARGE SCALE GENOMIC DNA]</scope>
    <source>
        <strain evidence="2 3">ZDH117</strain>
    </source>
</reference>
<keyword evidence="1" id="KW-0472">Membrane</keyword>
<keyword evidence="1" id="KW-1133">Transmembrane helix</keyword>
<dbReference type="Pfam" id="PF14014">
    <property type="entry name" value="DUF4230"/>
    <property type="match status" value="1"/>
</dbReference>
<name>A0A396RMC1_9SPHN</name>
<keyword evidence="3" id="KW-1185">Reference proteome</keyword>
<protein>
    <submittedName>
        <fullName evidence="2">DUF4230 domain-containing protein</fullName>
    </submittedName>
</protein>
<evidence type="ECO:0000256" key="1">
    <source>
        <dbReference type="SAM" id="Phobius"/>
    </source>
</evidence>